<dbReference type="SUPFAM" id="SSF51395">
    <property type="entry name" value="FMN-linked oxidoreductases"/>
    <property type="match status" value="1"/>
</dbReference>
<dbReference type="CDD" id="cd00609">
    <property type="entry name" value="AAT_like"/>
    <property type="match status" value="1"/>
</dbReference>
<dbReference type="CDD" id="cd02809">
    <property type="entry name" value="alpha_hydroxyacid_oxid_FMN"/>
    <property type="match status" value="1"/>
</dbReference>
<feature type="region of interest" description="Disordered" evidence="6">
    <location>
        <begin position="375"/>
        <end position="402"/>
    </location>
</feature>
<dbReference type="Gene3D" id="3.40.640.10">
    <property type="entry name" value="Type I PLP-dependent aspartate aminotransferase-like (Major domain)"/>
    <property type="match status" value="1"/>
</dbReference>
<gene>
    <name evidence="8" type="ORF">STVIR_8770</name>
</gene>
<accession>L8P1C7</accession>
<dbReference type="PROSITE" id="PS51349">
    <property type="entry name" value="FMN_HYDROXY_ACID_DH_2"/>
    <property type="match status" value="1"/>
</dbReference>
<keyword evidence="3" id="KW-0288">FMN</keyword>
<evidence type="ECO:0000256" key="3">
    <source>
        <dbReference type="ARBA" id="ARBA00022643"/>
    </source>
</evidence>
<keyword evidence="2" id="KW-0285">Flavoprotein</keyword>
<evidence type="ECO:0000256" key="2">
    <source>
        <dbReference type="ARBA" id="ARBA00022630"/>
    </source>
</evidence>
<comment type="cofactor">
    <cofactor evidence="1">
        <name>FMN</name>
        <dbReference type="ChEBI" id="CHEBI:58210"/>
    </cofactor>
</comment>
<dbReference type="Gene3D" id="3.20.20.70">
    <property type="entry name" value="Aldolase class I"/>
    <property type="match status" value="1"/>
</dbReference>
<reference evidence="8 9" key="1">
    <citation type="journal article" date="2013" name="Genome Announc.">
        <title>Draft Genome Sequence of Streptomyces viridochromogenes Strain Tu57, Producer of Avilamycin.</title>
        <authorList>
            <person name="Gruning B.A."/>
            <person name="Erxleben A."/>
            <person name="Hahnlein A."/>
            <person name="Gunther S."/>
        </authorList>
    </citation>
    <scope>NUCLEOTIDE SEQUENCE [LARGE SCALE GENOMIC DNA]</scope>
    <source>
        <strain evidence="8 9">Tue57</strain>
    </source>
</reference>
<evidence type="ECO:0000256" key="1">
    <source>
        <dbReference type="ARBA" id="ARBA00001917"/>
    </source>
</evidence>
<proteinExistence type="inferred from homology"/>
<dbReference type="InterPro" id="IPR008259">
    <property type="entry name" value="FMN_hydac_DH_AS"/>
</dbReference>
<feature type="compositionally biased region" description="Polar residues" evidence="6">
    <location>
        <begin position="379"/>
        <end position="395"/>
    </location>
</feature>
<protein>
    <submittedName>
        <fullName evidence="8">Putative Hydroxyphenylglycine aminotransferase/hydroxymandelate oxidase fusion protein</fullName>
    </submittedName>
</protein>
<keyword evidence="4" id="KW-0560">Oxidoreductase</keyword>
<dbReference type="GO" id="GO:0010181">
    <property type="term" value="F:FMN binding"/>
    <property type="evidence" value="ECO:0007669"/>
    <property type="project" value="InterPro"/>
</dbReference>
<comment type="caution">
    <text evidence="8">The sequence shown here is derived from an EMBL/GenBank/DDBJ whole genome shotgun (WGS) entry which is preliminary data.</text>
</comment>
<evidence type="ECO:0000256" key="6">
    <source>
        <dbReference type="SAM" id="MobiDB-lite"/>
    </source>
</evidence>
<organism evidence="8 9">
    <name type="scientific">Streptomyces viridochromogenes Tue57</name>
    <dbReference type="NCBI Taxonomy" id="1160705"/>
    <lineage>
        <taxon>Bacteria</taxon>
        <taxon>Bacillati</taxon>
        <taxon>Actinomycetota</taxon>
        <taxon>Actinomycetes</taxon>
        <taxon>Kitasatosporales</taxon>
        <taxon>Streptomycetaceae</taxon>
        <taxon>Streptomyces</taxon>
    </lineage>
</organism>
<evidence type="ECO:0000313" key="9">
    <source>
        <dbReference type="Proteomes" id="UP000011205"/>
    </source>
</evidence>
<sequence>MSSHADEPAPLTLADYAARARTRLAPGVWDFVAGGAGDERTLAANTAAFDRVRLRPRMLTGVGRPDLGTRVLGREWAAPVGVAPMGYHTLVHPDGEVATVAAAGAAGLPLVVSTFAGRTFEDIAAVATAPLWLQVYCFRDRDTTRALIERAERAGVEALVLTADAPRLGRRLRDLRGNFRLPPEITPANLTGTGFDSPADHALQAFDTELDWTVVAWLQAISTLPVLVKGVLTAADARRAVDSGAAGLVVSNHGGRQLDGAPAALEALPEIAAAVAGRVPVLLDGGVRRGVDVLAALAVGADAVLLGRPVLHGLAVDGRDGVADVLGIVTEELGEAMALAGLASAADAGPELVAGGEVRELPHLTSLVSLVSSVSSVSPTDTPDASDSPVTPDTSVAQAGPPPAPVAVADFALAREDLHASVSDPVLDTMNFLNEITHRYPDAVSFAPGRPYDGFFDPEDIFGHMRRYMQHLDKAGYSAERIRDALFQYGPTGGQIRELVAESLRLDEQINVAPEAIVVTVGCQEAMLLTLRALIAGPEDVLLVSSPCYVGITGAARLLDVETIAVEEGPDGFRCADLEAAIKAERARGRRPRAFYVIPDHSNPSGATMSAAERHALLQLAAREDILVLEDSPYRLVSPGPQMPTLKALDRERRVVQLGSFAKSLFPGARVGYVVADQTVVDRAGGTGLLADELTRIKSMVTVNTSPLSQAAVAGMLLSAGGGAAALNTDTAAHYGAAMEATLEQLEAVLPEPKRTALGVRWNRPSGGFFLTVTVPFAADNAALARSAEEFGVIWTPMSYFYPQGGGEHVLRLSISYLTHADIREGIARLARFITDSARL</sequence>
<name>L8P1C7_STRVR</name>
<evidence type="ECO:0000259" key="7">
    <source>
        <dbReference type="PROSITE" id="PS51349"/>
    </source>
</evidence>
<dbReference type="SUPFAM" id="SSF53383">
    <property type="entry name" value="PLP-dependent transferases"/>
    <property type="match status" value="1"/>
</dbReference>
<dbReference type="FunFam" id="3.20.20.70:FF:000029">
    <property type="entry name" value="L-lactate dehydrogenase"/>
    <property type="match status" value="1"/>
</dbReference>
<dbReference type="InterPro" id="IPR013785">
    <property type="entry name" value="Aldolase_TIM"/>
</dbReference>
<dbReference type="PATRIC" id="fig|1160705.3.peg.8667"/>
<evidence type="ECO:0000256" key="5">
    <source>
        <dbReference type="ARBA" id="ARBA00024042"/>
    </source>
</evidence>
<dbReference type="AlphaFoldDB" id="L8P1C7"/>
<dbReference type="Pfam" id="PF01070">
    <property type="entry name" value="FMN_dh"/>
    <property type="match status" value="1"/>
</dbReference>
<evidence type="ECO:0000256" key="4">
    <source>
        <dbReference type="ARBA" id="ARBA00023002"/>
    </source>
</evidence>
<keyword evidence="8" id="KW-0808">Transferase</keyword>
<dbReference type="PANTHER" id="PTHR10578:SF107">
    <property type="entry name" value="2-HYDROXYACID OXIDASE 1"/>
    <property type="match status" value="1"/>
</dbReference>
<dbReference type="InterPro" id="IPR037396">
    <property type="entry name" value="FMN_HAD"/>
</dbReference>
<dbReference type="PANTHER" id="PTHR10578">
    <property type="entry name" value="S -2-HYDROXY-ACID OXIDASE-RELATED"/>
    <property type="match status" value="1"/>
</dbReference>
<dbReference type="InterPro" id="IPR000262">
    <property type="entry name" value="FMN-dep_DH"/>
</dbReference>
<dbReference type="GO" id="GO:0030170">
    <property type="term" value="F:pyridoxal phosphate binding"/>
    <property type="evidence" value="ECO:0007669"/>
    <property type="project" value="InterPro"/>
</dbReference>
<dbReference type="Proteomes" id="UP000011205">
    <property type="component" value="Unassembled WGS sequence"/>
</dbReference>
<dbReference type="Pfam" id="PF00155">
    <property type="entry name" value="Aminotran_1_2"/>
    <property type="match status" value="1"/>
</dbReference>
<dbReference type="PROSITE" id="PS00557">
    <property type="entry name" value="FMN_HYDROXY_ACID_DH_1"/>
    <property type="match status" value="1"/>
</dbReference>
<comment type="similarity">
    <text evidence="5">Belongs to the FMN-dependent alpha-hydroxy acid dehydrogenase family.</text>
</comment>
<dbReference type="InterPro" id="IPR004839">
    <property type="entry name" value="Aminotransferase_I/II_large"/>
</dbReference>
<dbReference type="InterPro" id="IPR015424">
    <property type="entry name" value="PyrdxlP-dep_Trfase"/>
</dbReference>
<keyword evidence="8" id="KW-0032">Aminotransferase</keyword>
<dbReference type="GO" id="GO:0008483">
    <property type="term" value="F:transaminase activity"/>
    <property type="evidence" value="ECO:0007669"/>
    <property type="project" value="UniProtKB-KW"/>
</dbReference>
<dbReference type="GO" id="GO:0016614">
    <property type="term" value="F:oxidoreductase activity, acting on CH-OH group of donors"/>
    <property type="evidence" value="ECO:0007669"/>
    <property type="project" value="UniProtKB-ARBA"/>
</dbReference>
<dbReference type="InterPro" id="IPR012133">
    <property type="entry name" value="Alpha-hydoxy_acid_DH_FMN"/>
</dbReference>
<dbReference type="InterPro" id="IPR015421">
    <property type="entry name" value="PyrdxlP-dep_Trfase_major"/>
</dbReference>
<dbReference type="InterPro" id="IPR015422">
    <property type="entry name" value="PyrdxlP-dep_Trfase_small"/>
</dbReference>
<evidence type="ECO:0000313" key="8">
    <source>
        <dbReference type="EMBL" id="ELS50290.1"/>
    </source>
</evidence>
<dbReference type="Gene3D" id="3.90.1150.10">
    <property type="entry name" value="Aspartate Aminotransferase, domain 1"/>
    <property type="match status" value="1"/>
</dbReference>
<feature type="domain" description="FMN hydroxy acid dehydrogenase" evidence="7">
    <location>
        <begin position="5"/>
        <end position="358"/>
    </location>
</feature>
<dbReference type="EMBL" id="AMLP01000286">
    <property type="protein sequence ID" value="ELS50290.1"/>
    <property type="molecule type" value="Genomic_DNA"/>
</dbReference>